<reference evidence="2 3" key="1">
    <citation type="submission" date="2020-08" db="EMBL/GenBank/DDBJ databases">
        <title>Sequencing the genomes of 1000 actinobacteria strains.</title>
        <authorList>
            <person name="Klenk H.-P."/>
        </authorList>
    </citation>
    <scope>NUCLEOTIDE SEQUENCE [LARGE SCALE GENOMIC DNA]</scope>
    <source>
        <strain evidence="2 3">DSM 43150</strain>
    </source>
</reference>
<evidence type="ECO:0000313" key="4">
    <source>
        <dbReference type="Proteomes" id="UP000631312"/>
    </source>
</evidence>
<dbReference type="EMBL" id="BOMP01000123">
    <property type="protein sequence ID" value="GIE44272.1"/>
    <property type="molecule type" value="Genomic_DNA"/>
</dbReference>
<proteinExistence type="predicted"/>
<evidence type="ECO:0000313" key="2">
    <source>
        <dbReference type="EMBL" id="MBB4751193.1"/>
    </source>
</evidence>
<organism evidence="2 3">
    <name type="scientific">Actinoplanes lobatus</name>
    <dbReference type="NCBI Taxonomy" id="113568"/>
    <lineage>
        <taxon>Bacteria</taxon>
        <taxon>Bacillati</taxon>
        <taxon>Actinomycetota</taxon>
        <taxon>Actinomycetes</taxon>
        <taxon>Micromonosporales</taxon>
        <taxon>Micromonosporaceae</taxon>
        <taxon>Actinoplanes</taxon>
    </lineage>
</organism>
<evidence type="ECO:0000313" key="1">
    <source>
        <dbReference type="EMBL" id="GIE44272.1"/>
    </source>
</evidence>
<protein>
    <submittedName>
        <fullName evidence="2">Uncharacterized protein</fullName>
    </submittedName>
</protein>
<dbReference type="EMBL" id="JACHNC010000001">
    <property type="protein sequence ID" value="MBB4751193.1"/>
    <property type="molecule type" value="Genomic_DNA"/>
</dbReference>
<sequence>MSALFTHALRLHQRYPDEPLPGDGAPFPDEAEHRRYLPGPEDRGLAGAEVAGILDRNLDDPRYLASAFHDVHVPIHPSEHIGAAAARADPERVRRAGRWLVRHGTDRCAVTVGLALLAAGDHPGDIPLIQTIGLLSERYGPLAAVALARRSGGEEALRWLAQRVAGWGRVYVIEAMCRRGVHTSRDWLLRNACDGDLLNGYFAGKVAIAARLDEAISDPGADDPLVDHTGRLLSTLAICGGMSHTLRDLPAADRIISAHAGHLSRRPPTYLRYVDAAVVADVSPNDIYLELLRRPDWVDAARAGFADDPDYFDWFADNVAARLGLPDLST</sequence>
<accession>A0A7W7HII6</accession>
<dbReference type="Proteomes" id="UP000590511">
    <property type="component" value="Unassembled WGS sequence"/>
</dbReference>
<gene>
    <name evidence="1" type="ORF">Alo02nite_71700</name>
    <name evidence="2" type="ORF">BJ964_005354</name>
</gene>
<keyword evidence="4" id="KW-1185">Reference proteome</keyword>
<name>A0A7W7HII6_9ACTN</name>
<dbReference type="Proteomes" id="UP000631312">
    <property type="component" value="Unassembled WGS sequence"/>
</dbReference>
<comment type="caution">
    <text evidence="2">The sequence shown here is derived from an EMBL/GenBank/DDBJ whole genome shotgun (WGS) entry which is preliminary data.</text>
</comment>
<evidence type="ECO:0000313" key="3">
    <source>
        <dbReference type="Proteomes" id="UP000590511"/>
    </source>
</evidence>
<dbReference type="AlphaFoldDB" id="A0A7W7HII6"/>
<dbReference type="RefSeq" id="WP_188123261.1">
    <property type="nucleotide sequence ID" value="NZ_BOMP01000123.1"/>
</dbReference>
<reference evidence="1 4" key="2">
    <citation type="submission" date="2021-01" db="EMBL/GenBank/DDBJ databases">
        <title>Whole genome shotgun sequence of Actinoplanes lobatus NBRC 12513.</title>
        <authorList>
            <person name="Komaki H."/>
            <person name="Tamura T."/>
        </authorList>
    </citation>
    <scope>NUCLEOTIDE SEQUENCE [LARGE SCALE GENOMIC DNA]</scope>
    <source>
        <strain evidence="1 4">NBRC 12513</strain>
    </source>
</reference>